<dbReference type="PANTHER" id="PTHR13318">
    <property type="entry name" value="PARTNER OF PAIRED, ISOFORM B-RELATED"/>
    <property type="match status" value="1"/>
</dbReference>
<dbReference type="GO" id="GO:0031146">
    <property type="term" value="P:SCF-dependent proteasomal ubiquitin-dependent protein catabolic process"/>
    <property type="evidence" value="ECO:0007669"/>
    <property type="project" value="TreeGrafter"/>
</dbReference>
<protein>
    <recommendedName>
        <fullName evidence="1">F-box/LRR-repeat protein 15-like leucin rich repeat domain-containing protein</fullName>
    </recommendedName>
</protein>
<dbReference type="PANTHER" id="PTHR13318:SF272">
    <property type="entry name" value="OS12G0552700 PROTEIN"/>
    <property type="match status" value="1"/>
</dbReference>
<reference evidence="2" key="2">
    <citation type="submission" date="2023-06" db="EMBL/GenBank/DDBJ databases">
        <authorList>
            <person name="Ma L."/>
            <person name="Liu K.-W."/>
            <person name="Li Z."/>
            <person name="Hsiao Y.-Y."/>
            <person name="Qi Y."/>
            <person name="Fu T."/>
            <person name="Tang G."/>
            <person name="Zhang D."/>
            <person name="Sun W.-H."/>
            <person name="Liu D.-K."/>
            <person name="Li Y."/>
            <person name="Chen G.-Z."/>
            <person name="Liu X.-D."/>
            <person name="Liao X.-Y."/>
            <person name="Jiang Y.-T."/>
            <person name="Yu X."/>
            <person name="Hao Y."/>
            <person name="Huang J."/>
            <person name="Zhao X.-W."/>
            <person name="Ke S."/>
            <person name="Chen Y.-Y."/>
            <person name="Wu W.-L."/>
            <person name="Hsu J.-L."/>
            <person name="Lin Y.-F."/>
            <person name="Huang M.-D."/>
            <person name="Li C.-Y."/>
            <person name="Huang L."/>
            <person name="Wang Z.-W."/>
            <person name="Zhao X."/>
            <person name="Zhong W.-Y."/>
            <person name="Peng D.-H."/>
            <person name="Ahmad S."/>
            <person name="Lan S."/>
            <person name="Zhang J.-S."/>
            <person name="Tsai W.-C."/>
            <person name="Van De Peer Y."/>
            <person name="Liu Z.-J."/>
        </authorList>
    </citation>
    <scope>NUCLEOTIDE SEQUENCE</scope>
    <source>
        <strain evidence="2">SCP</strain>
        <tissue evidence="2">Leaves</tissue>
    </source>
</reference>
<dbReference type="Proteomes" id="UP001179952">
    <property type="component" value="Unassembled WGS sequence"/>
</dbReference>
<dbReference type="InterPro" id="IPR057207">
    <property type="entry name" value="FBXL15_LRR"/>
</dbReference>
<dbReference type="InterPro" id="IPR032675">
    <property type="entry name" value="LRR_dom_sf"/>
</dbReference>
<sequence length="650" mass="71278">MKRPAKEFPLILIALTEDLLFKILDRLSSDDDKSWRLVCKDFLRIDSLHRRSLRVLRPESVPTLLCRYPLIERLDLSACAAVDDRLACAAFGGWAARLRSVNLSRASAVRAEGLEAMARVCTAVEEVDLSYCCSVGDREAAALGGMAGLRDLRLVKCLGVTDVGLATIAVGCVGLERLNLKWCLKISDLGVDLLSKKCCDLKLLDISYLKVYNESMRSIASLRKLESLSIVGCSFIDDEGLAFLNCGSPSLQSIDASRCDNVTSSGLLWIIKGHDCLVHINVGHCFPELGMPFLSKLEDLKSLKSIRLDGFKVSESILRMIGLGCKALAEIGLSKCKGVTDEGIVKLASSCVELRTIDLTCCHLVTDVSLFAIADFCKKLVCLRLESCSLITKNGLLRLGSGCSSLEELDLTDCSNMNDSALKCLSRCLELLVLKLGLCSSISDEGLIHIASSCKKLQELDVYRCEGIGDDGLEAIAKGCKQLKRLNICYCTQITDKGMKHLSTLEKLADLELRRLVNVTSTGITAIAMGCKNLVELDLKRCYHVDDNALQALAHYSKNLRQITISYCMVSDVGLCVLLGGLRCLQDVKMVHLSHVTVEGFEIALRASWDRLKKLKLLSGLRHLLSPGLVQILQTRGCRVRWVNKGPALK</sequence>
<gene>
    <name evidence="2" type="ORF">QJS04_geneDACA019762</name>
</gene>
<accession>A0AAV9BWF6</accession>
<comment type="caution">
    <text evidence="2">The sequence shown here is derived from an EMBL/GenBank/DDBJ whole genome shotgun (WGS) entry which is preliminary data.</text>
</comment>
<evidence type="ECO:0000259" key="1">
    <source>
        <dbReference type="Pfam" id="PF25372"/>
    </source>
</evidence>
<dbReference type="SMART" id="SM00367">
    <property type="entry name" value="LRR_CC"/>
    <property type="match status" value="15"/>
</dbReference>
<dbReference type="GO" id="GO:0019005">
    <property type="term" value="C:SCF ubiquitin ligase complex"/>
    <property type="evidence" value="ECO:0007669"/>
    <property type="project" value="TreeGrafter"/>
</dbReference>
<dbReference type="InterPro" id="IPR006553">
    <property type="entry name" value="Leu-rich_rpt_Cys-con_subtyp"/>
</dbReference>
<proteinExistence type="predicted"/>
<evidence type="ECO:0000313" key="3">
    <source>
        <dbReference type="Proteomes" id="UP001179952"/>
    </source>
</evidence>
<feature type="domain" description="F-box/LRR-repeat protein 15-like leucin rich repeat" evidence="1">
    <location>
        <begin position="335"/>
        <end position="569"/>
    </location>
</feature>
<dbReference type="SUPFAM" id="SSF52047">
    <property type="entry name" value="RNI-like"/>
    <property type="match status" value="3"/>
</dbReference>
<dbReference type="FunFam" id="3.80.10.10:FF:000276">
    <property type="entry name" value="F-box/LRR-repeat protein 3"/>
    <property type="match status" value="1"/>
</dbReference>
<reference evidence="2" key="1">
    <citation type="journal article" date="2023" name="Nat. Commun.">
        <title>Diploid and tetraploid genomes of Acorus and the evolution of monocots.</title>
        <authorList>
            <person name="Ma L."/>
            <person name="Liu K.W."/>
            <person name="Li Z."/>
            <person name="Hsiao Y.Y."/>
            <person name="Qi Y."/>
            <person name="Fu T."/>
            <person name="Tang G.D."/>
            <person name="Zhang D."/>
            <person name="Sun W.H."/>
            <person name="Liu D.K."/>
            <person name="Li Y."/>
            <person name="Chen G.Z."/>
            <person name="Liu X.D."/>
            <person name="Liao X.Y."/>
            <person name="Jiang Y.T."/>
            <person name="Yu X."/>
            <person name="Hao Y."/>
            <person name="Huang J."/>
            <person name="Zhao X.W."/>
            <person name="Ke S."/>
            <person name="Chen Y.Y."/>
            <person name="Wu W.L."/>
            <person name="Hsu J.L."/>
            <person name="Lin Y.F."/>
            <person name="Huang M.D."/>
            <person name="Li C.Y."/>
            <person name="Huang L."/>
            <person name="Wang Z.W."/>
            <person name="Zhao X."/>
            <person name="Zhong W.Y."/>
            <person name="Peng D.H."/>
            <person name="Ahmad S."/>
            <person name="Lan S."/>
            <person name="Zhang J.S."/>
            <person name="Tsai W.C."/>
            <person name="Van de Peer Y."/>
            <person name="Liu Z.J."/>
        </authorList>
    </citation>
    <scope>NUCLEOTIDE SEQUENCE</scope>
    <source>
        <strain evidence="2">SCP</strain>
    </source>
</reference>
<dbReference type="EMBL" id="JAUJYN010000001">
    <property type="protein sequence ID" value="KAK1280279.1"/>
    <property type="molecule type" value="Genomic_DNA"/>
</dbReference>
<evidence type="ECO:0000313" key="2">
    <source>
        <dbReference type="EMBL" id="KAK1280279.1"/>
    </source>
</evidence>
<name>A0AAV9BWF6_ACOGR</name>
<dbReference type="AlphaFoldDB" id="A0AAV9BWF6"/>
<organism evidence="2 3">
    <name type="scientific">Acorus gramineus</name>
    <name type="common">Dwarf sweet flag</name>
    <dbReference type="NCBI Taxonomy" id="55184"/>
    <lineage>
        <taxon>Eukaryota</taxon>
        <taxon>Viridiplantae</taxon>
        <taxon>Streptophyta</taxon>
        <taxon>Embryophyta</taxon>
        <taxon>Tracheophyta</taxon>
        <taxon>Spermatophyta</taxon>
        <taxon>Magnoliopsida</taxon>
        <taxon>Liliopsida</taxon>
        <taxon>Acoraceae</taxon>
        <taxon>Acorus</taxon>
    </lineage>
</organism>
<dbReference type="Pfam" id="PF25372">
    <property type="entry name" value="DUF7885"/>
    <property type="match status" value="2"/>
</dbReference>
<dbReference type="Gene3D" id="3.80.10.10">
    <property type="entry name" value="Ribonuclease Inhibitor"/>
    <property type="match status" value="4"/>
</dbReference>
<keyword evidence="3" id="KW-1185">Reference proteome</keyword>
<feature type="domain" description="F-box/LRR-repeat protein 15-like leucin rich repeat" evidence="1">
    <location>
        <begin position="73"/>
        <end position="194"/>
    </location>
</feature>